<evidence type="ECO:0000313" key="4">
    <source>
        <dbReference type="EMBL" id="KAK9867182.1"/>
    </source>
</evidence>
<dbReference type="AlphaFoldDB" id="A0AAW1TF39"/>
<evidence type="ECO:0000256" key="1">
    <source>
        <dbReference type="SAM" id="Coils"/>
    </source>
</evidence>
<organism evidence="4 5">
    <name type="scientific">Apatococcus fuscideae</name>
    <dbReference type="NCBI Taxonomy" id="2026836"/>
    <lineage>
        <taxon>Eukaryota</taxon>
        <taxon>Viridiplantae</taxon>
        <taxon>Chlorophyta</taxon>
        <taxon>core chlorophytes</taxon>
        <taxon>Trebouxiophyceae</taxon>
        <taxon>Chlorellales</taxon>
        <taxon>Chlorellaceae</taxon>
        <taxon>Apatococcus</taxon>
    </lineage>
</organism>
<reference evidence="4 5" key="1">
    <citation type="journal article" date="2024" name="Nat. Commun.">
        <title>Phylogenomics reveals the evolutionary origins of lichenization in chlorophyte algae.</title>
        <authorList>
            <person name="Puginier C."/>
            <person name="Libourel C."/>
            <person name="Otte J."/>
            <person name="Skaloud P."/>
            <person name="Haon M."/>
            <person name="Grisel S."/>
            <person name="Petersen M."/>
            <person name="Berrin J.G."/>
            <person name="Delaux P.M."/>
            <person name="Dal Grande F."/>
            <person name="Keller J."/>
        </authorList>
    </citation>
    <scope>NUCLEOTIDE SEQUENCE [LARGE SCALE GENOMIC DNA]</scope>
    <source>
        <strain evidence="4 5">SAG 2523</strain>
    </source>
</reference>
<dbReference type="EMBL" id="JALJOV010000103">
    <property type="protein sequence ID" value="KAK9867182.1"/>
    <property type="molecule type" value="Genomic_DNA"/>
</dbReference>
<dbReference type="Proteomes" id="UP001485043">
    <property type="component" value="Unassembled WGS sequence"/>
</dbReference>
<evidence type="ECO:0000313" key="5">
    <source>
        <dbReference type="Proteomes" id="UP001485043"/>
    </source>
</evidence>
<protein>
    <recommendedName>
        <fullName evidence="6">Transmembrane protein</fullName>
    </recommendedName>
</protein>
<feature type="region of interest" description="Disordered" evidence="2">
    <location>
        <begin position="1"/>
        <end position="107"/>
    </location>
</feature>
<keyword evidence="3" id="KW-1133">Transmembrane helix</keyword>
<keyword evidence="3" id="KW-0812">Transmembrane</keyword>
<keyword evidence="5" id="KW-1185">Reference proteome</keyword>
<accession>A0AAW1TF39</accession>
<feature type="compositionally biased region" description="Polar residues" evidence="2">
    <location>
        <begin position="1"/>
        <end position="19"/>
    </location>
</feature>
<feature type="compositionally biased region" description="Low complexity" evidence="2">
    <location>
        <begin position="94"/>
        <end position="105"/>
    </location>
</feature>
<keyword evidence="3" id="KW-0472">Membrane</keyword>
<keyword evidence="1" id="KW-0175">Coiled coil</keyword>
<feature type="compositionally biased region" description="Polar residues" evidence="2">
    <location>
        <begin position="69"/>
        <end position="79"/>
    </location>
</feature>
<feature type="transmembrane region" description="Helical" evidence="3">
    <location>
        <begin position="244"/>
        <end position="261"/>
    </location>
</feature>
<gene>
    <name evidence="4" type="ORF">WJX84_000535</name>
</gene>
<comment type="caution">
    <text evidence="4">The sequence shown here is derived from an EMBL/GenBank/DDBJ whole genome shotgun (WGS) entry which is preliminary data.</text>
</comment>
<feature type="coiled-coil region" evidence="1">
    <location>
        <begin position="119"/>
        <end position="146"/>
    </location>
</feature>
<evidence type="ECO:0000256" key="3">
    <source>
        <dbReference type="SAM" id="Phobius"/>
    </source>
</evidence>
<name>A0AAW1TF39_9CHLO</name>
<evidence type="ECO:0000256" key="2">
    <source>
        <dbReference type="SAM" id="MobiDB-lite"/>
    </source>
</evidence>
<proteinExistence type="predicted"/>
<sequence>MGQLEKSTTPFGTPDCQGQTRDHDLASTPTKDTADRSVSDSEFFDAEELRNTASSACSDDESFQDAMSEANSTASSWDTEGSGRTGARRRSHWDASSSSSAFGSSPNAGAPFGSWRASYMREAQRCQAAEAQASSLQQQLAHANSQVAAQLSRSALHAPPLDGPSASRPLESFPEVIAARMATAACTRAATTDAVSRSYAAQLQVLSERINRMSRMDQAMQERRQQQRAAEAASLVQKRLQQSAVVLGWLGLGVGAGYLVLRGVRTYQSRSVA</sequence>
<evidence type="ECO:0008006" key="6">
    <source>
        <dbReference type="Google" id="ProtNLM"/>
    </source>
</evidence>